<dbReference type="EMBL" id="ML122257">
    <property type="protein sequence ID" value="RPD63044.1"/>
    <property type="molecule type" value="Genomic_DNA"/>
</dbReference>
<keyword evidence="1" id="KW-0472">Membrane</keyword>
<feature type="transmembrane region" description="Helical" evidence="1">
    <location>
        <begin position="77"/>
        <end position="98"/>
    </location>
</feature>
<protein>
    <recommendedName>
        <fullName evidence="4">MARVEL domain-containing protein</fullName>
    </recommendedName>
</protein>
<evidence type="ECO:0008006" key="4">
    <source>
        <dbReference type="Google" id="ProtNLM"/>
    </source>
</evidence>
<keyword evidence="3" id="KW-1185">Reference proteome</keyword>
<evidence type="ECO:0000313" key="2">
    <source>
        <dbReference type="EMBL" id="RPD63044.1"/>
    </source>
</evidence>
<keyword evidence="1" id="KW-0812">Transmembrane</keyword>
<dbReference type="Proteomes" id="UP000313359">
    <property type="component" value="Unassembled WGS sequence"/>
</dbReference>
<keyword evidence="1" id="KW-1133">Transmembrane helix</keyword>
<dbReference type="STRING" id="1328759.A0A5C2SIE5"/>
<dbReference type="OrthoDB" id="3364107at2759"/>
<sequence>MMYWLSIFRIAALAWACVCAIVLLGLGAHVLSSVGGLRLPTFGWAGLSVATAVLALLTMPPMLVIDFLRSGAFTSTIVVELSWIGFLGVLFLATGGAAAANASDFWVSCDTWTPALARTVCSETSAAAAFGFLGWIAVWAYTGTLLTMLIIQAQRGNYVWQQSVKEAKFQGGSAVPPVTTTAPGLYDTEAKPYGQAAAVHPAQVPYAYPPSTMVSPQTTGQPIPQV</sequence>
<evidence type="ECO:0000256" key="1">
    <source>
        <dbReference type="SAM" id="Phobius"/>
    </source>
</evidence>
<gene>
    <name evidence="2" type="ORF">L227DRAFT_608959</name>
</gene>
<proteinExistence type="predicted"/>
<evidence type="ECO:0000313" key="3">
    <source>
        <dbReference type="Proteomes" id="UP000313359"/>
    </source>
</evidence>
<organism evidence="2 3">
    <name type="scientific">Lentinus tigrinus ALCF2SS1-6</name>
    <dbReference type="NCBI Taxonomy" id="1328759"/>
    <lineage>
        <taxon>Eukaryota</taxon>
        <taxon>Fungi</taxon>
        <taxon>Dikarya</taxon>
        <taxon>Basidiomycota</taxon>
        <taxon>Agaricomycotina</taxon>
        <taxon>Agaricomycetes</taxon>
        <taxon>Polyporales</taxon>
        <taxon>Polyporaceae</taxon>
        <taxon>Lentinus</taxon>
    </lineage>
</organism>
<feature type="transmembrane region" description="Helical" evidence="1">
    <location>
        <begin position="42"/>
        <end position="65"/>
    </location>
</feature>
<feature type="transmembrane region" description="Helical" evidence="1">
    <location>
        <begin position="132"/>
        <end position="151"/>
    </location>
</feature>
<accession>A0A5C2SIE5</accession>
<reference evidence="2" key="1">
    <citation type="journal article" date="2018" name="Genome Biol. Evol.">
        <title>Genomics and development of Lentinus tigrinus, a white-rot wood-decaying mushroom with dimorphic fruiting bodies.</title>
        <authorList>
            <person name="Wu B."/>
            <person name="Xu Z."/>
            <person name="Knudson A."/>
            <person name="Carlson A."/>
            <person name="Chen N."/>
            <person name="Kovaka S."/>
            <person name="LaButti K."/>
            <person name="Lipzen A."/>
            <person name="Pennachio C."/>
            <person name="Riley R."/>
            <person name="Schakwitz W."/>
            <person name="Umezawa K."/>
            <person name="Ohm R.A."/>
            <person name="Grigoriev I.V."/>
            <person name="Nagy L.G."/>
            <person name="Gibbons J."/>
            <person name="Hibbett D."/>
        </authorList>
    </citation>
    <scope>NUCLEOTIDE SEQUENCE [LARGE SCALE GENOMIC DNA]</scope>
    <source>
        <strain evidence="2">ALCF2SS1-6</strain>
    </source>
</reference>
<dbReference type="AlphaFoldDB" id="A0A5C2SIE5"/>
<name>A0A5C2SIE5_9APHY</name>